<dbReference type="Pfam" id="PF04479">
    <property type="entry name" value="RTA1"/>
    <property type="match status" value="1"/>
</dbReference>
<sequence>MSDFKTTSEGIQEISRFSLEYSAPAEAKITDVRHLASYNWIEASTPTIAIPGSPAQCPLEPLFRSLYIDQPSFDINSIYIVTDRNNICKLLSFIKPNLSKKGLDAFTIQVDMTAQNAIFSRNETATCEVIGPGEFRGSGHRRIISYRLGGLSFLVCHETDGFVGDLKSSVKDDKSTGDNLANILNSLSLTPEKRPIDGPSVKSKLTIKREGRIASRESTLEIKTRVFHKPLELTEVAAQLWISQTPNLVRAHHQRGIFSTPKVEDVTGAMKDWEKTHQDAITKLVALIKCILRVTRNWGGRATVNYDPLKDKIVIKKSERKKVLSEDLLSRWEIPIPAKVTKKTSMHGPGATQKRPNTRRPTAVLDQDEVLPNGIKAEPAKLRRFTISALANEPESWSCRWKQRNCFPVLIGLYLISFLILVRSVLRLVEFMEEYSRYIMTHDVFVYVLDKLLMLIAMVDIIMYLPTDILGHSKTGIRQSSETILPWTAVGVVPTV</sequence>
<name>A0A9W9QY49_PENBR</name>
<evidence type="ECO:0000256" key="2">
    <source>
        <dbReference type="ARBA" id="ARBA00022692"/>
    </source>
</evidence>
<reference evidence="6" key="2">
    <citation type="journal article" date="2023" name="IMA Fungus">
        <title>Comparative genomic study of the Penicillium genus elucidates a diverse pangenome and 15 lateral gene transfer events.</title>
        <authorList>
            <person name="Petersen C."/>
            <person name="Sorensen T."/>
            <person name="Nielsen M.R."/>
            <person name="Sondergaard T.E."/>
            <person name="Sorensen J.L."/>
            <person name="Fitzpatrick D.A."/>
            <person name="Frisvad J.C."/>
            <person name="Nielsen K.L."/>
        </authorList>
    </citation>
    <scope>NUCLEOTIDE SEQUENCE</scope>
    <source>
        <strain evidence="6">IBT 35673</strain>
    </source>
</reference>
<dbReference type="PANTHER" id="PTHR35179:SF2">
    <property type="entry name" value="START DOMAIN-CONTAINING PROTEIN"/>
    <property type="match status" value="1"/>
</dbReference>
<dbReference type="Proteomes" id="UP001147695">
    <property type="component" value="Unassembled WGS sequence"/>
</dbReference>
<reference evidence="6" key="1">
    <citation type="submission" date="2022-12" db="EMBL/GenBank/DDBJ databases">
        <authorList>
            <person name="Petersen C."/>
        </authorList>
    </citation>
    <scope>NUCLEOTIDE SEQUENCE</scope>
    <source>
        <strain evidence="6">IBT 35673</strain>
    </source>
</reference>
<accession>A0A9W9QY49</accession>
<comment type="subcellular location">
    <subcellularLocation>
        <location evidence="1">Membrane</location>
        <topology evidence="1">Multi-pass membrane protein</topology>
    </subcellularLocation>
</comment>
<evidence type="ECO:0000256" key="4">
    <source>
        <dbReference type="ARBA" id="ARBA00023136"/>
    </source>
</evidence>
<dbReference type="AlphaFoldDB" id="A0A9W9QY49"/>
<evidence type="ECO:0000256" key="3">
    <source>
        <dbReference type="ARBA" id="ARBA00022989"/>
    </source>
</evidence>
<comment type="caution">
    <text evidence="6">The sequence shown here is derived from an EMBL/GenBank/DDBJ whole genome shotgun (WGS) entry which is preliminary data.</text>
</comment>
<keyword evidence="4 5" id="KW-0472">Membrane</keyword>
<evidence type="ECO:0000313" key="7">
    <source>
        <dbReference type="Proteomes" id="UP001147695"/>
    </source>
</evidence>
<dbReference type="InterPro" id="IPR007568">
    <property type="entry name" value="RTA1"/>
</dbReference>
<evidence type="ECO:0000313" key="6">
    <source>
        <dbReference type="EMBL" id="KAJ5346248.1"/>
    </source>
</evidence>
<keyword evidence="3 5" id="KW-1133">Transmembrane helix</keyword>
<organism evidence="6 7">
    <name type="scientific">Penicillium brevicompactum</name>
    <dbReference type="NCBI Taxonomy" id="5074"/>
    <lineage>
        <taxon>Eukaryota</taxon>
        <taxon>Fungi</taxon>
        <taxon>Dikarya</taxon>
        <taxon>Ascomycota</taxon>
        <taxon>Pezizomycotina</taxon>
        <taxon>Eurotiomycetes</taxon>
        <taxon>Eurotiomycetidae</taxon>
        <taxon>Eurotiales</taxon>
        <taxon>Aspergillaceae</taxon>
        <taxon>Penicillium</taxon>
    </lineage>
</organism>
<evidence type="ECO:0000256" key="5">
    <source>
        <dbReference type="SAM" id="Phobius"/>
    </source>
</evidence>
<feature type="transmembrane region" description="Helical" evidence="5">
    <location>
        <begin position="406"/>
        <end position="425"/>
    </location>
</feature>
<dbReference type="PANTHER" id="PTHR35179">
    <property type="entry name" value="PROTEIN CBG02620"/>
    <property type="match status" value="1"/>
</dbReference>
<protein>
    <submittedName>
        <fullName evidence="6">Geranylgeranyl pyrophosphate synthetase</fullName>
    </submittedName>
</protein>
<dbReference type="GO" id="GO:0016020">
    <property type="term" value="C:membrane"/>
    <property type="evidence" value="ECO:0007669"/>
    <property type="project" value="UniProtKB-SubCell"/>
</dbReference>
<gene>
    <name evidence="6" type="ORF">N7452_004252</name>
</gene>
<dbReference type="EMBL" id="JAPZBQ010000002">
    <property type="protein sequence ID" value="KAJ5346248.1"/>
    <property type="molecule type" value="Genomic_DNA"/>
</dbReference>
<keyword evidence="2 5" id="KW-0812">Transmembrane</keyword>
<evidence type="ECO:0000256" key="1">
    <source>
        <dbReference type="ARBA" id="ARBA00004141"/>
    </source>
</evidence>
<feature type="transmembrane region" description="Helical" evidence="5">
    <location>
        <begin position="445"/>
        <end position="465"/>
    </location>
</feature>
<proteinExistence type="predicted"/>